<evidence type="ECO:0000313" key="3">
    <source>
        <dbReference type="Proteomes" id="UP001209540"/>
    </source>
</evidence>
<evidence type="ECO:0008006" key="4">
    <source>
        <dbReference type="Google" id="ProtNLM"/>
    </source>
</evidence>
<feature type="region of interest" description="Disordered" evidence="1">
    <location>
        <begin position="175"/>
        <end position="196"/>
    </location>
</feature>
<organism evidence="2 3">
    <name type="scientific">Phascolomyces articulosus</name>
    <dbReference type="NCBI Taxonomy" id="60185"/>
    <lineage>
        <taxon>Eukaryota</taxon>
        <taxon>Fungi</taxon>
        <taxon>Fungi incertae sedis</taxon>
        <taxon>Mucoromycota</taxon>
        <taxon>Mucoromycotina</taxon>
        <taxon>Mucoromycetes</taxon>
        <taxon>Mucorales</taxon>
        <taxon>Lichtheimiaceae</taxon>
        <taxon>Phascolomyces</taxon>
    </lineage>
</organism>
<sequence length="280" mass="30756">MNSSLSGSISTFLRKASISNSVTLPRRAAFSGETPKPSLSRLFLPTSMSRLSLTRSPRPKVMPFTDDFKSSQQYNSPCQQPKSAKPPKRQTLKPPRPFIVDSTTSLSSTTRPTDNTTSRWRGSIRISTSSRRTSTESLPSISSPLSASSKLSRTLKKASCETMLPSNERLVIPTYQPSVPSPLATKTITSTLPPPRTIKPMDQGPDAALNELCSVLPQLDRQIVQEYLNESGGDPMVAITLAMSQYKKMPTTTARNDSNSISVKKQSSSPSMYKQRQRVK</sequence>
<proteinExistence type="predicted"/>
<dbReference type="EMBL" id="JAIXMP010000036">
    <property type="protein sequence ID" value="KAI9249220.1"/>
    <property type="molecule type" value="Genomic_DNA"/>
</dbReference>
<accession>A0AAD5P9F0</accession>
<evidence type="ECO:0000313" key="2">
    <source>
        <dbReference type="EMBL" id="KAI9249220.1"/>
    </source>
</evidence>
<reference evidence="2" key="2">
    <citation type="submission" date="2023-02" db="EMBL/GenBank/DDBJ databases">
        <authorList>
            <consortium name="DOE Joint Genome Institute"/>
            <person name="Mondo S.J."/>
            <person name="Chang Y."/>
            <person name="Wang Y."/>
            <person name="Ahrendt S."/>
            <person name="Andreopoulos W."/>
            <person name="Barry K."/>
            <person name="Beard J."/>
            <person name="Benny G.L."/>
            <person name="Blankenship S."/>
            <person name="Bonito G."/>
            <person name="Cuomo C."/>
            <person name="Desiro A."/>
            <person name="Gervers K.A."/>
            <person name="Hundley H."/>
            <person name="Kuo A."/>
            <person name="LaButti K."/>
            <person name="Lang B.F."/>
            <person name="Lipzen A."/>
            <person name="O'Donnell K."/>
            <person name="Pangilinan J."/>
            <person name="Reynolds N."/>
            <person name="Sandor L."/>
            <person name="Smith M.W."/>
            <person name="Tsang A."/>
            <person name="Grigoriev I.V."/>
            <person name="Stajich J.E."/>
            <person name="Spatafora J.W."/>
        </authorList>
    </citation>
    <scope>NUCLEOTIDE SEQUENCE</scope>
    <source>
        <strain evidence="2">RSA 2281</strain>
    </source>
</reference>
<dbReference type="AlphaFoldDB" id="A0AAD5P9F0"/>
<feature type="compositionally biased region" description="Low complexity" evidence="1">
    <location>
        <begin position="102"/>
        <end position="151"/>
    </location>
</feature>
<feature type="region of interest" description="Disordered" evidence="1">
    <location>
        <begin position="249"/>
        <end position="280"/>
    </location>
</feature>
<name>A0AAD5P9F0_9FUNG</name>
<keyword evidence="3" id="KW-1185">Reference proteome</keyword>
<feature type="region of interest" description="Disordered" evidence="1">
    <location>
        <begin position="54"/>
        <end position="151"/>
    </location>
</feature>
<evidence type="ECO:0000256" key="1">
    <source>
        <dbReference type="SAM" id="MobiDB-lite"/>
    </source>
</evidence>
<reference evidence="2" key="1">
    <citation type="journal article" date="2022" name="IScience">
        <title>Evolution of zygomycete secretomes and the origins of terrestrial fungal ecologies.</title>
        <authorList>
            <person name="Chang Y."/>
            <person name="Wang Y."/>
            <person name="Mondo S."/>
            <person name="Ahrendt S."/>
            <person name="Andreopoulos W."/>
            <person name="Barry K."/>
            <person name="Beard J."/>
            <person name="Benny G.L."/>
            <person name="Blankenship S."/>
            <person name="Bonito G."/>
            <person name="Cuomo C."/>
            <person name="Desiro A."/>
            <person name="Gervers K.A."/>
            <person name="Hundley H."/>
            <person name="Kuo A."/>
            <person name="LaButti K."/>
            <person name="Lang B.F."/>
            <person name="Lipzen A."/>
            <person name="O'Donnell K."/>
            <person name="Pangilinan J."/>
            <person name="Reynolds N."/>
            <person name="Sandor L."/>
            <person name="Smith M.E."/>
            <person name="Tsang A."/>
            <person name="Grigoriev I.V."/>
            <person name="Stajich J.E."/>
            <person name="Spatafora J.W."/>
        </authorList>
    </citation>
    <scope>NUCLEOTIDE SEQUENCE</scope>
    <source>
        <strain evidence="2">RSA 2281</strain>
    </source>
</reference>
<dbReference type="Proteomes" id="UP001209540">
    <property type="component" value="Unassembled WGS sequence"/>
</dbReference>
<dbReference type="CDD" id="cd14279">
    <property type="entry name" value="CUE"/>
    <property type="match status" value="1"/>
</dbReference>
<protein>
    <recommendedName>
        <fullName evidence="4">CUE domain-containing protein</fullName>
    </recommendedName>
</protein>
<feature type="compositionally biased region" description="Low complexity" evidence="1">
    <location>
        <begin position="258"/>
        <end position="271"/>
    </location>
</feature>
<feature type="compositionally biased region" description="Polar residues" evidence="1">
    <location>
        <begin position="70"/>
        <end position="82"/>
    </location>
</feature>
<gene>
    <name evidence="2" type="ORF">BDA99DRAFT_223765</name>
</gene>
<comment type="caution">
    <text evidence="2">The sequence shown here is derived from an EMBL/GenBank/DDBJ whole genome shotgun (WGS) entry which is preliminary data.</text>
</comment>